<comment type="similarity">
    <text evidence="4">Belongs to the metallo-dependent hydrolases superfamily. Phosphotriesterase family.</text>
</comment>
<evidence type="ECO:0000313" key="5">
    <source>
        <dbReference type="EMBL" id="NYI68802.1"/>
    </source>
</evidence>
<dbReference type="Pfam" id="PF02126">
    <property type="entry name" value="PTE"/>
    <property type="match status" value="1"/>
</dbReference>
<keyword evidence="6" id="KW-1185">Reference proteome</keyword>
<comment type="caution">
    <text evidence="4">Lacks conserved residue(s) required for the propagation of feature annotation.</text>
</comment>
<dbReference type="EMBL" id="JACBZP010000001">
    <property type="protein sequence ID" value="NYI68802.1"/>
    <property type="molecule type" value="Genomic_DNA"/>
</dbReference>
<dbReference type="PANTHER" id="PTHR10819">
    <property type="entry name" value="PHOSPHOTRIESTERASE-RELATED"/>
    <property type="match status" value="1"/>
</dbReference>
<dbReference type="GO" id="GO:0016787">
    <property type="term" value="F:hydrolase activity"/>
    <property type="evidence" value="ECO:0007669"/>
    <property type="project" value="UniProtKB-KW"/>
</dbReference>
<dbReference type="AlphaFoldDB" id="A0A7Z0D4L6"/>
<dbReference type="Proteomes" id="UP000539111">
    <property type="component" value="Unassembled WGS sequence"/>
</dbReference>
<dbReference type="GO" id="GO:0008270">
    <property type="term" value="F:zinc ion binding"/>
    <property type="evidence" value="ECO:0007669"/>
    <property type="project" value="InterPro"/>
</dbReference>
<gene>
    <name evidence="5" type="ORF">BJY26_003108</name>
</gene>
<name>A0A7Z0D4L6_9MICO</name>
<feature type="binding site" evidence="3">
    <location>
        <position position="167"/>
    </location>
    <ligand>
        <name>a divalent metal cation</name>
        <dbReference type="ChEBI" id="CHEBI:60240"/>
        <label>1</label>
    </ligand>
</feature>
<sequence>MNMETVQTVTGPAAFDQLGVILPHEHLFNDLTARIDDPAYGFSQSLTQATVSPENVWALRQDPYCCADNLRDKPVTDVVRELNAFAKIGGGTIVDATGSAGIGRNPWRLLEAAQKTGLNVIMSTAPYLEVFEAAGADLSADEIAQRIDDDLNIGVDDTGIKAGLIGEVGVSPEFTDQERRALRGAALAQTNNPHAALNIHMPGWQRRGDQVLKIVIDEAGVDPAKVSLAHSDPSGHDVDYQRRLLNRGVWLEFDMIGLDVTFPHEGVSPTVNQTAHAVAGLIEAGFDGQLLLSHDLFLKQMWSVNGGNGFSFVPTVFLELLAAAGVNDAIVKKLVTENPARMLTGH</sequence>
<organism evidence="5 6">
    <name type="scientific">Spelaeicoccus albus</name>
    <dbReference type="NCBI Taxonomy" id="1280376"/>
    <lineage>
        <taxon>Bacteria</taxon>
        <taxon>Bacillati</taxon>
        <taxon>Actinomycetota</taxon>
        <taxon>Actinomycetes</taxon>
        <taxon>Micrococcales</taxon>
        <taxon>Brevibacteriaceae</taxon>
        <taxon>Spelaeicoccus</taxon>
    </lineage>
</organism>
<dbReference type="RefSeq" id="WP_269151100.1">
    <property type="nucleotide sequence ID" value="NZ_JACBZP010000001.1"/>
</dbReference>
<proteinExistence type="inferred from homology"/>
<dbReference type="SUPFAM" id="SSF51556">
    <property type="entry name" value="Metallo-dependent hydrolases"/>
    <property type="match status" value="1"/>
</dbReference>
<dbReference type="InterPro" id="IPR032466">
    <property type="entry name" value="Metal_Hydrolase"/>
</dbReference>
<feature type="binding site" evidence="3">
    <location>
        <position position="24"/>
    </location>
    <ligand>
        <name>a divalent metal cation</name>
        <dbReference type="ChEBI" id="CHEBI:60240"/>
        <label>1</label>
    </ligand>
</feature>
<evidence type="ECO:0000256" key="2">
    <source>
        <dbReference type="ARBA" id="ARBA00022801"/>
    </source>
</evidence>
<evidence type="ECO:0000256" key="4">
    <source>
        <dbReference type="PROSITE-ProRule" id="PRU00679"/>
    </source>
</evidence>
<comment type="cofactor">
    <cofactor evidence="3">
        <name>a divalent metal cation</name>
        <dbReference type="ChEBI" id="CHEBI:60240"/>
    </cofactor>
    <text evidence="3">Binds 2 divalent metal cations per subunit.</text>
</comment>
<evidence type="ECO:0000256" key="1">
    <source>
        <dbReference type="ARBA" id="ARBA00022723"/>
    </source>
</evidence>
<dbReference type="Gene3D" id="3.20.20.140">
    <property type="entry name" value="Metal-dependent hydrolases"/>
    <property type="match status" value="1"/>
</dbReference>
<reference evidence="5 6" key="1">
    <citation type="submission" date="2020-07" db="EMBL/GenBank/DDBJ databases">
        <title>Sequencing the genomes of 1000 actinobacteria strains.</title>
        <authorList>
            <person name="Klenk H.-P."/>
        </authorList>
    </citation>
    <scope>NUCLEOTIDE SEQUENCE [LARGE SCALE GENOMIC DNA]</scope>
    <source>
        <strain evidence="5 6">DSM 26341</strain>
    </source>
</reference>
<accession>A0A7Z0D4L6</accession>
<feature type="binding site" evidence="3">
    <location>
        <position position="167"/>
    </location>
    <ligand>
        <name>a divalent metal cation</name>
        <dbReference type="ChEBI" id="CHEBI:60240"/>
        <label>2</label>
    </ligand>
</feature>
<feature type="binding site" evidence="3">
    <location>
        <position position="26"/>
    </location>
    <ligand>
        <name>a divalent metal cation</name>
        <dbReference type="ChEBI" id="CHEBI:60240"/>
        <label>1</label>
    </ligand>
</feature>
<keyword evidence="1 3" id="KW-0479">Metal-binding</keyword>
<feature type="binding site" evidence="3">
    <location>
        <position position="230"/>
    </location>
    <ligand>
        <name>a divalent metal cation</name>
        <dbReference type="ChEBI" id="CHEBI:60240"/>
        <label>2</label>
    </ligand>
</feature>
<evidence type="ECO:0000313" key="6">
    <source>
        <dbReference type="Proteomes" id="UP000539111"/>
    </source>
</evidence>
<feature type="binding site" evidence="3">
    <location>
        <position position="295"/>
    </location>
    <ligand>
        <name>a divalent metal cation</name>
        <dbReference type="ChEBI" id="CHEBI:60240"/>
        <label>1</label>
    </ligand>
</feature>
<keyword evidence="2" id="KW-0378">Hydrolase</keyword>
<dbReference type="InterPro" id="IPR001559">
    <property type="entry name" value="Phosphotriesterase"/>
</dbReference>
<dbReference type="PROSITE" id="PS51347">
    <property type="entry name" value="PHOSPHOTRIESTERASE_2"/>
    <property type="match status" value="1"/>
</dbReference>
<comment type="caution">
    <text evidence="5">The sequence shown here is derived from an EMBL/GenBank/DDBJ whole genome shotgun (WGS) entry which is preliminary data.</text>
</comment>
<dbReference type="PANTHER" id="PTHR10819:SF3">
    <property type="entry name" value="PHOSPHOTRIESTERASE-RELATED PROTEIN"/>
    <property type="match status" value="1"/>
</dbReference>
<evidence type="ECO:0000256" key="3">
    <source>
        <dbReference type="PIRSR" id="PIRSR601559-52"/>
    </source>
</evidence>
<feature type="binding site" evidence="3">
    <location>
        <position position="200"/>
    </location>
    <ligand>
        <name>a divalent metal cation</name>
        <dbReference type="ChEBI" id="CHEBI:60240"/>
        <label>2</label>
    </ligand>
</feature>
<protein>
    <submittedName>
        <fullName evidence="5">Phosphotriesterase-related protein</fullName>
    </submittedName>
</protein>